<dbReference type="SUPFAM" id="SSF161098">
    <property type="entry name" value="MetI-like"/>
    <property type="match status" value="1"/>
</dbReference>
<dbReference type="GeneID" id="61315071"/>
<dbReference type="InterPro" id="IPR043429">
    <property type="entry name" value="ArtM/GltK/GlnP/TcyL/YhdX-like"/>
</dbReference>
<evidence type="ECO:0000256" key="5">
    <source>
        <dbReference type="ARBA" id="ARBA00022692"/>
    </source>
</evidence>
<name>A0A011UEG4_BRUAN</name>
<reference evidence="11" key="3">
    <citation type="submission" date="2020-10" db="EMBL/GenBank/DDBJ databases">
        <title>Enrichment of novel Verrucomicrobia, Bacteroidetes and Krumholzibacteria in an oxygen-limited, methane- and iron-fed bioreactor inoculated with Bothnian Sea sediments.</title>
        <authorList>
            <person name="Martins P.D."/>
            <person name="de Jong A."/>
            <person name="Lenstra W.K."/>
            <person name="van Helmond N.A.G.M."/>
            <person name="Slomp C.P."/>
            <person name="Jetten M.S.M."/>
            <person name="Welte C.U."/>
            <person name="Rasigraf O."/>
        </authorList>
    </citation>
    <scope>NUCLEOTIDE SEQUENCE</scope>
    <source>
        <strain evidence="11">MAG47</strain>
    </source>
</reference>
<keyword evidence="6 8" id="KW-1133">Transmembrane helix</keyword>
<sequence>MIRPFGWNEFLIIVYAAQWTIALSAIAFVGGGIGGLLVALMRVSDARAPRYIALGFIRLFQGTPLLMQLFLVFFGLNIFGLGINPWIAATIALTLHASAFLGEIWRGCIDAVPPGQREAATALGLRYYNRMRYVILPQAARISVAPTVGFLVQLIKGTSLAAIIGFTELTRQGQIINNATFSPFMVFGTVAAVYFVLCWPLSILARRMETRFSRATAR</sequence>
<evidence type="ECO:0000256" key="7">
    <source>
        <dbReference type="ARBA" id="ARBA00023136"/>
    </source>
</evidence>
<evidence type="ECO:0000256" key="8">
    <source>
        <dbReference type="RuleBase" id="RU363032"/>
    </source>
</evidence>
<reference evidence="11" key="2">
    <citation type="submission" date="2020-09" db="EMBL/GenBank/DDBJ databases">
        <authorList>
            <person name="Dalcin Martins P."/>
        </authorList>
    </citation>
    <scope>NUCLEOTIDE SEQUENCE</scope>
    <source>
        <strain evidence="11">MAG47</strain>
    </source>
</reference>
<dbReference type="Pfam" id="PF00528">
    <property type="entry name" value="BPD_transp_1"/>
    <property type="match status" value="1"/>
</dbReference>
<dbReference type="GO" id="GO:0006865">
    <property type="term" value="P:amino acid transport"/>
    <property type="evidence" value="ECO:0007669"/>
    <property type="project" value="TreeGrafter"/>
</dbReference>
<dbReference type="NCBIfam" id="TIGR01726">
    <property type="entry name" value="HEQRo_perm_3TM"/>
    <property type="match status" value="1"/>
</dbReference>
<dbReference type="RefSeq" id="WP_010658934.1">
    <property type="nucleotide sequence ID" value="NZ_CP008819.1"/>
</dbReference>
<gene>
    <name evidence="10" type="ORF">F9L06_11320</name>
    <name evidence="11" type="ORF">IH622_14440</name>
</gene>
<dbReference type="PANTHER" id="PTHR30614:SF34">
    <property type="entry name" value="BLR6398 PROTEIN"/>
    <property type="match status" value="1"/>
</dbReference>
<dbReference type="GO" id="GO:0022857">
    <property type="term" value="F:transmembrane transporter activity"/>
    <property type="evidence" value="ECO:0007669"/>
    <property type="project" value="InterPro"/>
</dbReference>
<protein>
    <submittedName>
        <fullName evidence="11">Amino acid ABC transporter permease</fullName>
    </submittedName>
</protein>
<feature type="transmembrane region" description="Helical" evidence="8">
    <location>
        <begin position="184"/>
        <end position="205"/>
    </location>
</feature>
<dbReference type="PROSITE" id="PS50928">
    <property type="entry name" value="ABC_TM1"/>
    <property type="match status" value="1"/>
</dbReference>
<reference evidence="10 12" key="1">
    <citation type="submission" date="2019-09" db="EMBL/GenBank/DDBJ databases">
        <title>Taxonomic organization of the family Brucellaceae based on a phylogenomic approach.</title>
        <authorList>
            <person name="Leclercq S."/>
            <person name="Cloeckaert A."/>
            <person name="Zygmunt M.S."/>
        </authorList>
    </citation>
    <scope>NUCLEOTIDE SEQUENCE [LARGE SCALE GENOMIC DNA]</scope>
    <source>
        <strain evidence="10 12">CCUG 34461</strain>
    </source>
</reference>
<dbReference type="InterPro" id="IPR035906">
    <property type="entry name" value="MetI-like_sf"/>
</dbReference>
<evidence type="ECO:0000259" key="9">
    <source>
        <dbReference type="PROSITE" id="PS50928"/>
    </source>
</evidence>
<comment type="similarity">
    <text evidence="2">Belongs to the binding-protein-dependent transport system permease family. HisMQ subfamily.</text>
</comment>
<dbReference type="OMA" id="EPFMVYG"/>
<dbReference type="Proteomes" id="UP000441102">
    <property type="component" value="Unassembled WGS sequence"/>
</dbReference>
<organism evidence="11 13">
    <name type="scientific">Brucella anthropi</name>
    <name type="common">Ochrobactrum anthropi</name>
    <dbReference type="NCBI Taxonomy" id="529"/>
    <lineage>
        <taxon>Bacteria</taxon>
        <taxon>Pseudomonadati</taxon>
        <taxon>Pseudomonadota</taxon>
        <taxon>Alphaproteobacteria</taxon>
        <taxon>Hyphomicrobiales</taxon>
        <taxon>Brucellaceae</taxon>
        <taxon>Brucella/Ochrobactrum group</taxon>
        <taxon>Brucella</taxon>
    </lineage>
</organism>
<dbReference type="AlphaFoldDB" id="A0A011UEG4"/>
<keyword evidence="7 8" id="KW-0472">Membrane</keyword>
<dbReference type="EMBL" id="WBWX01000003">
    <property type="protein sequence ID" value="KAB2799172.1"/>
    <property type="molecule type" value="Genomic_DNA"/>
</dbReference>
<evidence type="ECO:0000313" key="11">
    <source>
        <dbReference type="EMBL" id="MBE0562000.1"/>
    </source>
</evidence>
<evidence type="ECO:0000256" key="1">
    <source>
        <dbReference type="ARBA" id="ARBA00004429"/>
    </source>
</evidence>
<evidence type="ECO:0000256" key="2">
    <source>
        <dbReference type="ARBA" id="ARBA00010072"/>
    </source>
</evidence>
<feature type="transmembrane region" description="Helical" evidence="8">
    <location>
        <begin position="139"/>
        <end position="164"/>
    </location>
</feature>
<dbReference type="KEGG" id="oah:DR92_2745"/>
<evidence type="ECO:0000313" key="10">
    <source>
        <dbReference type="EMBL" id="KAB2799172.1"/>
    </source>
</evidence>
<evidence type="ECO:0000313" key="12">
    <source>
        <dbReference type="Proteomes" id="UP000441102"/>
    </source>
</evidence>
<keyword evidence="5 8" id="KW-0812">Transmembrane</keyword>
<evidence type="ECO:0000313" key="13">
    <source>
        <dbReference type="Proteomes" id="UP000642265"/>
    </source>
</evidence>
<keyword evidence="3 8" id="KW-0813">Transport</keyword>
<feature type="domain" description="ABC transmembrane type-1" evidence="9">
    <location>
        <begin position="17"/>
        <end position="205"/>
    </location>
</feature>
<comment type="subcellular location">
    <subcellularLocation>
        <location evidence="1">Cell inner membrane</location>
        <topology evidence="1">Multi-pass membrane protein</topology>
    </subcellularLocation>
    <subcellularLocation>
        <location evidence="8">Cell membrane</location>
        <topology evidence="8">Multi-pass membrane protein</topology>
    </subcellularLocation>
</comment>
<keyword evidence="4" id="KW-1003">Cell membrane</keyword>
<proteinExistence type="inferred from homology"/>
<dbReference type="OrthoDB" id="7255919at2"/>
<accession>A0A011UEG4</accession>
<dbReference type="EMBL" id="JACZKO010000038">
    <property type="protein sequence ID" value="MBE0562000.1"/>
    <property type="molecule type" value="Genomic_DNA"/>
</dbReference>
<dbReference type="Gene3D" id="1.10.3720.10">
    <property type="entry name" value="MetI-like"/>
    <property type="match status" value="1"/>
</dbReference>
<comment type="caution">
    <text evidence="11">The sequence shown here is derived from an EMBL/GenBank/DDBJ whole genome shotgun (WGS) entry which is preliminary data.</text>
</comment>
<dbReference type="Proteomes" id="UP000642265">
    <property type="component" value="Unassembled WGS sequence"/>
</dbReference>
<dbReference type="GO" id="GO:0043190">
    <property type="term" value="C:ATP-binding cassette (ABC) transporter complex"/>
    <property type="evidence" value="ECO:0007669"/>
    <property type="project" value="InterPro"/>
</dbReference>
<dbReference type="PANTHER" id="PTHR30614">
    <property type="entry name" value="MEMBRANE COMPONENT OF AMINO ACID ABC TRANSPORTER"/>
    <property type="match status" value="1"/>
</dbReference>
<evidence type="ECO:0000256" key="6">
    <source>
        <dbReference type="ARBA" id="ARBA00022989"/>
    </source>
</evidence>
<dbReference type="InterPro" id="IPR000515">
    <property type="entry name" value="MetI-like"/>
</dbReference>
<dbReference type="InterPro" id="IPR010065">
    <property type="entry name" value="AA_ABC_transptr_permease_3TM"/>
</dbReference>
<evidence type="ECO:0000256" key="3">
    <source>
        <dbReference type="ARBA" id="ARBA00022448"/>
    </source>
</evidence>
<evidence type="ECO:0000256" key="4">
    <source>
        <dbReference type="ARBA" id="ARBA00022475"/>
    </source>
</evidence>
<feature type="transmembrane region" description="Helical" evidence="8">
    <location>
        <begin position="12"/>
        <end position="39"/>
    </location>
</feature>
<dbReference type="CDD" id="cd06261">
    <property type="entry name" value="TM_PBP2"/>
    <property type="match status" value="1"/>
</dbReference>